<feature type="transmembrane region" description="Helical" evidence="15">
    <location>
        <begin position="6"/>
        <end position="27"/>
    </location>
</feature>
<evidence type="ECO:0000256" key="6">
    <source>
        <dbReference type="ARBA" id="ARBA00022723"/>
    </source>
</evidence>
<dbReference type="PRINTS" id="PR00463">
    <property type="entry name" value="EP450I"/>
</dbReference>
<dbReference type="Pfam" id="PF00067">
    <property type="entry name" value="p450"/>
    <property type="match status" value="1"/>
</dbReference>
<sequence>MALELLVFFSYVLCLFLSFFSLFYLFAIYKQSYWLKRGVYTPSNCHWFFGHFKDAFLLKKSFSQVFEDLYSTNTDLPVIGIYMLQKPFLIIRDPELIKQMFIKDFNVFCNRYFASKRKADIIGSSNLFSIDNPKWKYLRSKLSPAFSMTKSKKLVQLMLKSTDGLMNHLSSQTTDGKTSTIECRQLSDKYTTDVITSFAFGIQTNSYLNTEFYDRSRVIFDMTVRRVILTLSVFFFPRIADILNGTFLDSSEEFFRNVFWKSMNEREKSRTSERGDIIDLLIDLKNEKQDPEFIFEGDYLVAQAAIILFAGIETSAVTMGFTLLELAKNPSMQTKVRHEIQEIIAENGFTYEALLNMKYLNQVVCETLRLYPPLPIIDRVASENYKIPDTSIVLEKGTAVYAVVNGLHKDPQFYRDPHTFIPDRFSEELKQNIKSCTYMPFGEGPRKCIGMRMGQLQSVVGLATILNNYEVALNSQYVTKISKKSIILAPENGIRLDFKQITSL</sequence>
<dbReference type="PRINTS" id="PR00385">
    <property type="entry name" value="P450"/>
</dbReference>
<evidence type="ECO:0000256" key="11">
    <source>
        <dbReference type="ARBA" id="ARBA00023033"/>
    </source>
</evidence>
<dbReference type="AlphaFoldDB" id="A0ABD2X1P2"/>
<comment type="similarity">
    <text evidence="4 14">Belongs to the cytochrome P450 family.</text>
</comment>
<dbReference type="GO" id="GO:0046872">
    <property type="term" value="F:metal ion binding"/>
    <property type="evidence" value="ECO:0007669"/>
    <property type="project" value="UniProtKB-KW"/>
</dbReference>
<accession>A0ABD2X1P2</accession>
<comment type="cofactor">
    <cofactor evidence="1 13">
        <name>heme</name>
        <dbReference type="ChEBI" id="CHEBI:30413"/>
    </cofactor>
</comment>
<dbReference type="InterPro" id="IPR017972">
    <property type="entry name" value="Cyt_P450_CS"/>
</dbReference>
<evidence type="ECO:0000313" key="16">
    <source>
        <dbReference type="EMBL" id="KAL3399100.1"/>
    </source>
</evidence>
<protein>
    <recommendedName>
        <fullName evidence="18">Cytochrome P450</fullName>
    </recommendedName>
</protein>
<evidence type="ECO:0000256" key="13">
    <source>
        <dbReference type="PIRSR" id="PIRSR602401-1"/>
    </source>
</evidence>
<evidence type="ECO:0000313" key="17">
    <source>
        <dbReference type="Proteomes" id="UP001627154"/>
    </source>
</evidence>
<dbReference type="InterPro" id="IPR002401">
    <property type="entry name" value="Cyt_P450_E_grp-I"/>
</dbReference>
<dbReference type="Gene3D" id="1.10.630.10">
    <property type="entry name" value="Cytochrome P450"/>
    <property type="match status" value="1"/>
</dbReference>
<keyword evidence="11 14" id="KW-0503">Monooxygenase</keyword>
<organism evidence="16 17">
    <name type="scientific">Trichogramma kaykai</name>
    <dbReference type="NCBI Taxonomy" id="54128"/>
    <lineage>
        <taxon>Eukaryota</taxon>
        <taxon>Metazoa</taxon>
        <taxon>Ecdysozoa</taxon>
        <taxon>Arthropoda</taxon>
        <taxon>Hexapoda</taxon>
        <taxon>Insecta</taxon>
        <taxon>Pterygota</taxon>
        <taxon>Neoptera</taxon>
        <taxon>Endopterygota</taxon>
        <taxon>Hymenoptera</taxon>
        <taxon>Apocrita</taxon>
        <taxon>Proctotrupomorpha</taxon>
        <taxon>Chalcidoidea</taxon>
        <taxon>Trichogrammatidae</taxon>
        <taxon>Trichogramma</taxon>
    </lineage>
</organism>
<name>A0ABD2X1P2_9HYME</name>
<evidence type="ECO:0000256" key="4">
    <source>
        <dbReference type="ARBA" id="ARBA00010617"/>
    </source>
</evidence>
<gene>
    <name evidence="16" type="ORF">TKK_007331</name>
</gene>
<keyword evidence="12 15" id="KW-0472">Membrane</keyword>
<dbReference type="CDD" id="cd11056">
    <property type="entry name" value="CYP6-like"/>
    <property type="match status" value="1"/>
</dbReference>
<keyword evidence="7" id="KW-0256">Endoplasmic reticulum</keyword>
<dbReference type="EMBL" id="JBJJXI010000058">
    <property type="protein sequence ID" value="KAL3399100.1"/>
    <property type="molecule type" value="Genomic_DNA"/>
</dbReference>
<feature type="binding site" description="axial binding residue" evidence="13">
    <location>
        <position position="448"/>
    </location>
    <ligand>
        <name>heme</name>
        <dbReference type="ChEBI" id="CHEBI:30413"/>
    </ligand>
    <ligandPart>
        <name>Fe</name>
        <dbReference type="ChEBI" id="CHEBI:18248"/>
    </ligandPart>
</feature>
<evidence type="ECO:0000256" key="9">
    <source>
        <dbReference type="ARBA" id="ARBA00023002"/>
    </source>
</evidence>
<evidence type="ECO:0000256" key="1">
    <source>
        <dbReference type="ARBA" id="ARBA00001971"/>
    </source>
</evidence>
<evidence type="ECO:0000256" key="7">
    <source>
        <dbReference type="ARBA" id="ARBA00022824"/>
    </source>
</evidence>
<evidence type="ECO:0000256" key="10">
    <source>
        <dbReference type="ARBA" id="ARBA00023004"/>
    </source>
</evidence>
<comment type="caution">
    <text evidence="16">The sequence shown here is derived from an EMBL/GenBank/DDBJ whole genome shotgun (WGS) entry which is preliminary data.</text>
</comment>
<evidence type="ECO:0000256" key="5">
    <source>
        <dbReference type="ARBA" id="ARBA00022617"/>
    </source>
</evidence>
<evidence type="ECO:0000256" key="8">
    <source>
        <dbReference type="ARBA" id="ARBA00022848"/>
    </source>
</evidence>
<dbReference type="GO" id="GO:0005789">
    <property type="term" value="C:endoplasmic reticulum membrane"/>
    <property type="evidence" value="ECO:0007669"/>
    <property type="project" value="UniProtKB-SubCell"/>
</dbReference>
<keyword evidence="8" id="KW-0492">Microsome</keyword>
<evidence type="ECO:0000256" key="3">
    <source>
        <dbReference type="ARBA" id="ARBA00004406"/>
    </source>
</evidence>
<dbReference type="InterPro" id="IPR001128">
    <property type="entry name" value="Cyt_P450"/>
</dbReference>
<dbReference type="Proteomes" id="UP001627154">
    <property type="component" value="Unassembled WGS sequence"/>
</dbReference>
<keyword evidence="5 13" id="KW-0349">Heme</keyword>
<evidence type="ECO:0000256" key="14">
    <source>
        <dbReference type="RuleBase" id="RU000461"/>
    </source>
</evidence>
<evidence type="ECO:0000256" key="12">
    <source>
        <dbReference type="ARBA" id="ARBA00023136"/>
    </source>
</evidence>
<dbReference type="InterPro" id="IPR050476">
    <property type="entry name" value="Insect_CytP450_Detox"/>
</dbReference>
<keyword evidence="6 13" id="KW-0479">Metal-binding</keyword>
<proteinExistence type="inferred from homology"/>
<comment type="subcellular location">
    <subcellularLocation>
        <location evidence="3">Endoplasmic reticulum membrane</location>
        <topology evidence="3">Peripheral membrane protein</topology>
    </subcellularLocation>
    <subcellularLocation>
        <location evidence="2">Microsome membrane</location>
        <topology evidence="2">Peripheral membrane protein</topology>
    </subcellularLocation>
</comment>
<keyword evidence="15" id="KW-1133">Transmembrane helix</keyword>
<dbReference type="GO" id="GO:0004497">
    <property type="term" value="F:monooxygenase activity"/>
    <property type="evidence" value="ECO:0007669"/>
    <property type="project" value="UniProtKB-KW"/>
</dbReference>
<dbReference type="PANTHER" id="PTHR24292:SF45">
    <property type="entry name" value="CYTOCHROME P450 6G1-RELATED"/>
    <property type="match status" value="1"/>
</dbReference>
<keyword evidence="9 14" id="KW-0560">Oxidoreductase</keyword>
<keyword evidence="15" id="KW-0812">Transmembrane</keyword>
<dbReference type="SUPFAM" id="SSF48264">
    <property type="entry name" value="Cytochrome P450"/>
    <property type="match status" value="1"/>
</dbReference>
<dbReference type="InterPro" id="IPR036396">
    <property type="entry name" value="Cyt_P450_sf"/>
</dbReference>
<keyword evidence="17" id="KW-1185">Reference proteome</keyword>
<evidence type="ECO:0000256" key="15">
    <source>
        <dbReference type="SAM" id="Phobius"/>
    </source>
</evidence>
<evidence type="ECO:0000256" key="2">
    <source>
        <dbReference type="ARBA" id="ARBA00004174"/>
    </source>
</evidence>
<reference evidence="16 17" key="1">
    <citation type="journal article" date="2024" name="bioRxiv">
        <title>A reference genome for Trichogramma kaykai: A tiny desert-dwelling parasitoid wasp with competing sex-ratio distorters.</title>
        <authorList>
            <person name="Culotta J."/>
            <person name="Lindsey A.R."/>
        </authorList>
    </citation>
    <scope>NUCLEOTIDE SEQUENCE [LARGE SCALE GENOMIC DNA]</scope>
    <source>
        <strain evidence="16 17">KSX58</strain>
    </source>
</reference>
<evidence type="ECO:0008006" key="18">
    <source>
        <dbReference type="Google" id="ProtNLM"/>
    </source>
</evidence>
<keyword evidence="10 13" id="KW-0408">Iron</keyword>
<dbReference type="PROSITE" id="PS00086">
    <property type="entry name" value="CYTOCHROME_P450"/>
    <property type="match status" value="1"/>
</dbReference>
<dbReference type="PANTHER" id="PTHR24292">
    <property type="entry name" value="CYTOCHROME P450"/>
    <property type="match status" value="1"/>
</dbReference>
<dbReference type="FunFam" id="1.10.630.10:FF:000042">
    <property type="entry name" value="Cytochrome P450"/>
    <property type="match status" value="1"/>
</dbReference>